<proteinExistence type="predicted"/>
<organism evidence="1 2">
    <name type="scientific">Sinorhizobium mexicanum</name>
    <dbReference type="NCBI Taxonomy" id="375549"/>
    <lineage>
        <taxon>Bacteria</taxon>
        <taxon>Pseudomonadati</taxon>
        <taxon>Pseudomonadota</taxon>
        <taxon>Alphaproteobacteria</taxon>
        <taxon>Hyphomicrobiales</taxon>
        <taxon>Rhizobiaceae</taxon>
        <taxon>Sinorhizobium/Ensifer group</taxon>
        <taxon>Sinorhizobium</taxon>
    </lineage>
</organism>
<name>A0A859QPD9_9HYPH</name>
<sequence>MNTRYIEPTANFHRAVVKDSLAFISGLVADDGNASVEIQTDQVLSKLERQLQVIGSGLDDVLSATIFLTDMSKKPAMNEVWRKRFTPDRLPARATIGVSDLDGPYLIEVTAIAVCKGG</sequence>
<dbReference type="CDD" id="cd06150">
    <property type="entry name" value="YjgF_YER057c_UK114_like_2"/>
    <property type="match status" value="1"/>
</dbReference>
<evidence type="ECO:0000313" key="2">
    <source>
        <dbReference type="Proteomes" id="UP000510721"/>
    </source>
</evidence>
<keyword evidence="1" id="KW-0614">Plasmid</keyword>
<dbReference type="RefSeq" id="WP_180941821.1">
    <property type="nucleotide sequence ID" value="NZ_CP041239.1"/>
</dbReference>
<keyword evidence="2" id="KW-1185">Reference proteome</keyword>
<dbReference type="EMBL" id="CP041239">
    <property type="protein sequence ID" value="QLL63937.1"/>
    <property type="molecule type" value="Genomic_DNA"/>
</dbReference>
<evidence type="ECO:0000313" key="1">
    <source>
        <dbReference type="EMBL" id="QLL63937.1"/>
    </source>
</evidence>
<dbReference type="SUPFAM" id="SSF55298">
    <property type="entry name" value="YjgF-like"/>
    <property type="match status" value="1"/>
</dbReference>
<dbReference type="Pfam" id="PF01042">
    <property type="entry name" value="Ribonuc_L-PSP"/>
    <property type="match status" value="1"/>
</dbReference>
<dbReference type="InterPro" id="IPR006175">
    <property type="entry name" value="YjgF/YER057c/UK114"/>
</dbReference>
<protein>
    <submittedName>
        <fullName evidence="1">RidA family protein</fullName>
    </submittedName>
</protein>
<dbReference type="PANTHER" id="PTHR47328">
    <property type="match status" value="1"/>
</dbReference>
<dbReference type="Proteomes" id="UP000510721">
    <property type="component" value="Plasmid pEmeITTGR7a"/>
</dbReference>
<geneLocation type="plasmid" evidence="2">
    <name>pemeittgr7a</name>
</geneLocation>
<reference evidence="1 2" key="1">
    <citation type="submission" date="2019-06" db="EMBL/GenBank/DDBJ databases">
        <title>Complete genome sequence of Ensifer mexicanus ITTG R7 isolated from nodules of Acacia angustissima (Mill.) Kuntze.</title>
        <authorList>
            <person name="Rincon-Rosales R."/>
            <person name="Rogel M.A."/>
            <person name="Guerrero G."/>
            <person name="Rincon-Molina C.I."/>
            <person name="Lopez-Lopez A."/>
            <person name="Martinez-Romero E."/>
        </authorList>
    </citation>
    <scope>NUCLEOTIDE SEQUENCE [LARGE SCALE GENOMIC DNA]</scope>
    <source>
        <strain evidence="1 2">ITTG R7</strain>
        <plasmid evidence="2">pemeittgr7a</plasmid>
    </source>
</reference>
<dbReference type="PANTHER" id="PTHR47328:SF1">
    <property type="entry name" value="RUTC FAMILY PROTEIN YOAB"/>
    <property type="match status" value="1"/>
</dbReference>
<dbReference type="InterPro" id="IPR035709">
    <property type="entry name" value="YoaB-like"/>
</dbReference>
<accession>A0A859QPD9</accession>
<dbReference type="Gene3D" id="3.30.1330.40">
    <property type="entry name" value="RutC-like"/>
    <property type="match status" value="1"/>
</dbReference>
<dbReference type="KEGG" id="emx:FKV68_20845"/>
<gene>
    <name evidence="1" type="ORF">FKV68_20845</name>
</gene>
<dbReference type="AlphaFoldDB" id="A0A859QPD9"/>
<dbReference type="InterPro" id="IPR035959">
    <property type="entry name" value="RutC-like_sf"/>
</dbReference>